<reference evidence="2 3" key="1">
    <citation type="journal article" date="2016" name="PLoS ONE">
        <title>Complete Genome Sequence and Comparative Genomics of a Novel Myxobacterium Myxococcus hansupus.</title>
        <authorList>
            <person name="Sharma G."/>
            <person name="Narwani T."/>
            <person name="Subramanian S."/>
        </authorList>
    </citation>
    <scope>NUCLEOTIDE SEQUENCE [LARGE SCALE GENOMIC DNA]</scope>
    <source>
        <strain evidence="3">mixupus</strain>
    </source>
</reference>
<evidence type="ECO:0000256" key="1">
    <source>
        <dbReference type="SAM" id="MobiDB-lite"/>
    </source>
</evidence>
<gene>
    <name evidence="2" type="ORF">A176_007328</name>
</gene>
<dbReference type="EMBL" id="CP012109">
    <property type="protein sequence ID" value="AKQ70416.1"/>
    <property type="molecule type" value="Genomic_DNA"/>
</dbReference>
<proteinExistence type="predicted"/>
<keyword evidence="3" id="KW-1185">Reference proteome</keyword>
<protein>
    <submittedName>
        <fullName evidence="2">Uncharacterized protein</fullName>
    </submittedName>
</protein>
<dbReference type="Proteomes" id="UP000009026">
    <property type="component" value="Chromosome"/>
</dbReference>
<evidence type="ECO:0000313" key="2">
    <source>
        <dbReference type="EMBL" id="AKQ70416.1"/>
    </source>
</evidence>
<feature type="region of interest" description="Disordered" evidence="1">
    <location>
        <begin position="1"/>
        <end position="29"/>
    </location>
</feature>
<organism evidence="2 3">
    <name type="scientific">Pseudomyxococcus hansupus</name>
    <dbReference type="NCBI Taxonomy" id="1297742"/>
    <lineage>
        <taxon>Bacteria</taxon>
        <taxon>Pseudomonadati</taxon>
        <taxon>Myxococcota</taxon>
        <taxon>Myxococcia</taxon>
        <taxon>Myxococcales</taxon>
        <taxon>Cystobacterineae</taxon>
        <taxon>Myxococcaceae</taxon>
        <taxon>Pseudomyxococcus</taxon>
    </lineage>
</organism>
<evidence type="ECO:0000313" key="3">
    <source>
        <dbReference type="Proteomes" id="UP000009026"/>
    </source>
</evidence>
<dbReference type="STRING" id="1297742.A176_007328"/>
<dbReference type="AlphaFoldDB" id="A0A0H4X410"/>
<sequence>MGSLVGGVVRPTCHERQQPHESPPLHEPLLLERRPAEVPGAHSQGTHFLKAWHRTGGRPSAWGAPVHIACVGRRNLPGSGLAFTHAPGVPLAPGHPPCPTGARRAHGRTPFGPVGWGSLRSRPWRCPWEGSRPLLDSVRFRVLRCRQTP</sequence>
<name>A0A0H4X410_9BACT</name>
<accession>A0A0H4X410</accession>
<dbReference type="KEGG" id="mym:A176_007328"/>